<dbReference type="PROSITE" id="PS00137">
    <property type="entry name" value="SUBTILASE_HIS"/>
    <property type="match status" value="1"/>
</dbReference>
<dbReference type="PROSITE" id="PS51892">
    <property type="entry name" value="SUBTILASE"/>
    <property type="match status" value="1"/>
</dbReference>
<organism evidence="8 9">
    <name type="scientific">Yanghanlia caeni</name>
    <dbReference type="NCBI Taxonomy" id="3064283"/>
    <lineage>
        <taxon>Bacteria</taxon>
        <taxon>Pseudomonadati</taxon>
        <taxon>Pseudomonadota</taxon>
        <taxon>Betaproteobacteria</taxon>
        <taxon>Burkholderiales</taxon>
        <taxon>Alcaligenaceae</taxon>
        <taxon>Yanghanlia</taxon>
    </lineage>
</organism>
<evidence type="ECO:0000256" key="5">
    <source>
        <dbReference type="PROSITE-ProRule" id="PRU01240"/>
    </source>
</evidence>
<protein>
    <submittedName>
        <fullName evidence="8">S8 family serine peptidase</fullName>
    </submittedName>
</protein>
<comment type="similarity">
    <text evidence="1 5 6">Belongs to the peptidase S8 family.</text>
</comment>
<dbReference type="SUPFAM" id="SSF52743">
    <property type="entry name" value="Subtilisin-like"/>
    <property type="match status" value="1"/>
</dbReference>
<dbReference type="InterPro" id="IPR015500">
    <property type="entry name" value="Peptidase_S8_subtilisin-rel"/>
</dbReference>
<dbReference type="PANTHER" id="PTHR43806:SF11">
    <property type="entry name" value="CEREVISIN-RELATED"/>
    <property type="match status" value="1"/>
</dbReference>
<dbReference type="Gene3D" id="3.40.50.200">
    <property type="entry name" value="Peptidase S8/S53 domain"/>
    <property type="match status" value="1"/>
</dbReference>
<dbReference type="PRINTS" id="PR00723">
    <property type="entry name" value="SUBTILISIN"/>
</dbReference>
<keyword evidence="2 5" id="KW-0645">Protease</keyword>
<evidence type="ECO:0000256" key="4">
    <source>
        <dbReference type="ARBA" id="ARBA00022825"/>
    </source>
</evidence>
<dbReference type="InterPro" id="IPR050131">
    <property type="entry name" value="Peptidase_S8_subtilisin-like"/>
</dbReference>
<dbReference type="InterPro" id="IPR023827">
    <property type="entry name" value="Peptidase_S8_Asp-AS"/>
</dbReference>
<dbReference type="Pfam" id="PF00082">
    <property type="entry name" value="Peptidase_S8"/>
    <property type="match status" value="1"/>
</dbReference>
<dbReference type="InterPro" id="IPR022398">
    <property type="entry name" value="Peptidase_S8_His-AS"/>
</dbReference>
<comment type="caution">
    <text evidence="8">The sequence shown here is derived from an EMBL/GenBank/DDBJ whole genome shotgun (WGS) entry which is preliminary data.</text>
</comment>
<feature type="domain" description="Peptidase S8/S53" evidence="7">
    <location>
        <begin position="120"/>
        <end position="378"/>
    </location>
</feature>
<feature type="active site" description="Charge relay system" evidence="5">
    <location>
        <position position="129"/>
    </location>
</feature>
<dbReference type="InterPro" id="IPR000209">
    <property type="entry name" value="Peptidase_S8/S53_dom"/>
</dbReference>
<accession>A0ABU1D993</accession>
<dbReference type="PANTHER" id="PTHR43806">
    <property type="entry name" value="PEPTIDASE S8"/>
    <property type="match status" value="1"/>
</dbReference>
<sequence length="386" mass="39908">MAADPRTTGRYIVLLRPDEPDTGVRQLVELTGVRVMHSRSRDTPPEPPERCIVVFDHIGAALLYCSTDAGQVITQAAQAGDTGILAIEPERRVHATGTGAANGATWGIEAVGALASPYSGRGIRIAILDTGFDLEHPDFQGRNVTARSFVEGESAHDESGHGTHCAGIAAGPAAPEGGPRYGVAADADLFIGKVLSNRGHGTDGSVLEGIDWAVQNRCEVVSMSLGSPVQPGETYSTVFETVAQRALQAGTLIVAAAGNESRRPAHIAPVGHPANCPSILGVAAVDRALQVAPFSCGGLEPAGGEVDLAAPGVDIESAWPIPQRRHTINGTSMATPFVAGIAALHAEADARLRAAALGERLKRTARALDAPARDVGAGLVQAPQQE</sequence>
<dbReference type="InterPro" id="IPR023828">
    <property type="entry name" value="Peptidase_S8_Ser-AS"/>
</dbReference>
<dbReference type="EMBL" id="JAUZQE010000046">
    <property type="protein sequence ID" value="MDR4126979.1"/>
    <property type="molecule type" value="Genomic_DNA"/>
</dbReference>
<keyword evidence="4 5" id="KW-0720">Serine protease</keyword>
<dbReference type="Proteomes" id="UP001232156">
    <property type="component" value="Unassembled WGS sequence"/>
</dbReference>
<evidence type="ECO:0000256" key="2">
    <source>
        <dbReference type="ARBA" id="ARBA00022670"/>
    </source>
</evidence>
<name>A0ABU1D993_9BURK</name>
<reference evidence="8 9" key="1">
    <citation type="submission" date="2023-08" db="EMBL/GenBank/DDBJ databases">
        <title>Alcaligenaceae gen. nov., a novel taxon isolated from the sludge of Yixing Pesticide Factory.</title>
        <authorList>
            <person name="Ruan L."/>
        </authorList>
    </citation>
    <scope>NUCLEOTIDE SEQUENCE [LARGE SCALE GENOMIC DNA]</scope>
    <source>
        <strain evidence="8 9">LG-2</strain>
    </source>
</reference>
<keyword evidence="3 5" id="KW-0378">Hydrolase</keyword>
<dbReference type="InterPro" id="IPR036852">
    <property type="entry name" value="Peptidase_S8/S53_dom_sf"/>
</dbReference>
<dbReference type="PROSITE" id="PS00136">
    <property type="entry name" value="SUBTILASE_ASP"/>
    <property type="match status" value="1"/>
</dbReference>
<evidence type="ECO:0000259" key="7">
    <source>
        <dbReference type="Pfam" id="PF00082"/>
    </source>
</evidence>
<evidence type="ECO:0000256" key="3">
    <source>
        <dbReference type="ARBA" id="ARBA00022801"/>
    </source>
</evidence>
<evidence type="ECO:0000313" key="9">
    <source>
        <dbReference type="Proteomes" id="UP001232156"/>
    </source>
</evidence>
<evidence type="ECO:0000256" key="6">
    <source>
        <dbReference type="RuleBase" id="RU003355"/>
    </source>
</evidence>
<evidence type="ECO:0000313" key="8">
    <source>
        <dbReference type="EMBL" id="MDR4126979.1"/>
    </source>
</evidence>
<feature type="active site" description="Charge relay system" evidence="5">
    <location>
        <position position="332"/>
    </location>
</feature>
<evidence type="ECO:0000256" key="1">
    <source>
        <dbReference type="ARBA" id="ARBA00011073"/>
    </source>
</evidence>
<gene>
    <name evidence="8" type="ORF">Q8947_13430</name>
</gene>
<dbReference type="PROSITE" id="PS00138">
    <property type="entry name" value="SUBTILASE_SER"/>
    <property type="match status" value="1"/>
</dbReference>
<dbReference type="RefSeq" id="WP_347287567.1">
    <property type="nucleotide sequence ID" value="NZ_JAUZQE010000046.1"/>
</dbReference>
<feature type="active site" description="Charge relay system" evidence="5">
    <location>
        <position position="161"/>
    </location>
</feature>
<keyword evidence="9" id="KW-1185">Reference proteome</keyword>
<proteinExistence type="inferred from homology"/>